<evidence type="ECO:0000256" key="1">
    <source>
        <dbReference type="SAM" id="MobiDB-lite"/>
    </source>
</evidence>
<feature type="region of interest" description="Disordered" evidence="1">
    <location>
        <begin position="25"/>
        <end position="74"/>
    </location>
</feature>
<evidence type="ECO:0000313" key="4">
    <source>
        <dbReference type="Proteomes" id="UP001446871"/>
    </source>
</evidence>
<feature type="region of interest" description="Disordered" evidence="1">
    <location>
        <begin position="192"/>
        <end position="217"/>
    </location>
</feature>
<name>A0ABR1VNR8_9PEZI</name>
<reference evidence="3 4" key="1">
    <citation type="submission" date="2023-01" db="EMBL/GenBank/DDBJ databases">
        <title>Analysis of 21 Apiospora genomes using comparative genomics revels a genus with tremendous synthesis potential of carbohydrate active enzymes and secondary metabolites.</title>
        <authorList>
            <person name="Sorensen T."/>
        </authorList>
    </citation>
    <scope>NUCLEOTIDE SEQUENCE [LARGE SCALE GENOMIC DNA]</scope>
    <source>
        <strain evidence="3 4">CBS 83171</strain>
    </source>
</reference>
<feature type="region of interest" description="Disordered" evidence="1">
    <location>
        <begin position="276"/>
        <end position="295"/>
    </location>
</feature>
<keyword evidence="2" id="KW-1133">Transmembrane helix</keyword>
<organism evidence="3 4">
    <name type="scientific">Apiospora saccharicola</name>
    <dbReference type="NCBI Taxonomy" id="335842"/>
    <lineage>
        <taxon>Eukaryota</taxon>
        <taxon>Fungi</taxon>
        <taxon>Dikarya</taxon>
        <taxon>Ascomycota</taxon>
        <taxon>Pezizomycotina</taxon>
        <taxon>Sordariomycetes</taxon>
        <taxon>Xylariomycetidae</taxon>
        <taxon>Amphisphaeriales</taxon>
        <taxon>Apiosporaceae</taxon>
        <taxon>Apiospora</taxon>
    </lineage>
</organism>
<evidence type="ECO:0000313" key="3">
    <source>
        <dbReference type="EMBL" id="KAK8072896.1"/>
    </source>
</evidence>
<dbReference type="Proteomes" id="UP001446871">
    <property type="component" value="Unassembled WGS sequence"/>
</dbReference>
<keyword evidence="2" id="KW-0812">Transmembrane</keyword>
<proteinExistence type="predicted"/>
<keyword evidence="2" id="KW-0472">Membrane</keyword>
<feature type="compositionally biased region" description="Low complexity" evidence="1">
    <location>
        <begin position="53"/>
        <end position="66"/>
    </location>
</feature>
<sequence>MPLPKRTSSDMFEWPVLTLKRGYNETDHVSKGGSRNGGNFANEFKQGDSNDITSPTPAQTAKTAPTGFEAAPSQSTSICIAGTSTTSMELVPALAAALMPMTETLEPPPGNIPLSEAPPLLSSTTDRVQTTPTVHPVAIPSNSRSRDNGLSPEEITIIVAVVVSFAVFLALLAMAIRCAILRRRRQHEARERARRIQEARRPPTSRLPPVLKKPSASSLRTAAAAAAVAGGSEAGMEIHDDDDNAEFRIVIRPPPGYRTPQSGASTPVYRYPALGSRQPSATTVQSPTVGRAVPTEGGQHWCLETKNGSIVSEPFQRVPLSRLNLTSKGIRGDE</sequence>
<comment type="caution">
    <text evidence="3">The sequence shown here is derived from an EMBL/GenBank/DDBJ whole genome shotgun (WGS) entry which is preliminary data.</text>
</comment>
<evidence type="ECO:0000256" key="2">
    <source>
        <dbReference type="SAM" id="Phobius"/>
    </source>
</evidence>
<accession>A0ABR1VNR8</accession>
<feature type="transmembrane region" description="Helical" evidence="2">
    <location>
        <begin position="155"/>
        <end position="180"/>
    </location>
</feature>
<feature type="compositionally biased region" description="Basic and acidic residues" evidence="1">
    <location>
        <begin position="192"/>
        <end position="201"/>
    </location>
</feature>
<dbReference type="EMBL" id="JAQQWM010000003">
    <property type="protein sequence ID" value="KAK8072896.1"/>
    <property type="molecule type" value="Genomic_DNA"/>
</dbReference>
<protein>
    <submittedName>
        <fullName evidence="3">Uncharacterized protein</fullName>
    </submittedName>
</protein>
<keyword evidence="4" id="KW-1185">Reference proteome</keyword>
<gene>
    <name evidence="3" type="ORF">PG996_006244</name>
</gene>
<feature type="compositionally biased region" description="Polar residues" evidence="1">
    <location>
        <begin position="277"/>
        <end position="288"/>
    </location>
</feature>